<evidence type="ECO:0000259" key="7">
    <source>
        <dbReference type="Pfam" id="PF03847"/>
    </source>
</evidence>
<dbReference type="InterPro" id="IPR003228">
    <property type="entry name" value="TFIID_TAF12_dom"/>
</dbReference>
<name>A0A9P8IXA2_AURME</name>
<feature type="region of interest" description="Disordered" evidence="6">
    <location>
        <begin position="263"/>
        <end position="464"/>
    </location>
</feature>
<feature type="compositionally biased region" description="Polar residues" evidence="6">
    <location>
        <begin position="365"/>
        <end position="376"/>
    </location>
</feature>
<dbReference type="Gene3D" id="1.10.20.10">
    <property type="entry name" value="Histone, subunit A"/>
    <property type="match status" value="1"/>
</dbReference>
<dbReference type="GO" id="GO:0046982">
    <property type="term" value="F:protein heterodimerization activity"/>
    <property type="evidence" value="ECO:0007669"/>
    <property type="project" value="InterPro"/>
</dbReference>
<feature type="compositionally biased region" description="Basic and acidic residues" evidence="6">
    <location>
        <begin position="270"/>
        <end position="293"/>
    </location>
</feature>
<feature type="compositionally biased region" description="Polar residues" evidence="6">
    <location>
        <begin position="411"/>
        <end position="420"/>
    </location>
</feature>
<dbReference type="GO" id="GO:0051123">
    <property type="term" value="P:RNA polymerase II preinitiation complex assembly"/>
    <property type="evidence" value="ECO:0007669"/>
    <property type="project" value="TreeGrafter"/>
</dbReference>
<dbReference type="InterPro" id="IPR037794">
    <property type="entry name" value="TAF12"/>
</dbReference>
<feature type="region of interest" description="Disordered" evidence="6">
    <location>
        <begin position="87"/>
        <end position="171"/>
    </location>
</feature>
<dbReference type="GO" id="GO:0005669">
    <property type="term" value="C:transcription factor TFIID complex"/>
    <property type="evidence" value="ECO:0007669"/>
    <property type="project" value="InterPro"/>
</dbReference>
<comment type="subcellular location">
    <subcellularLocation>
        <location evidence="1">Nucleus</location>
    </subcellularLocation>
</comment>
<feature type="non-terminal residue" evidence="8">
    <location>
        <position position="1"/>
    </location>
</feature>
<dbReference type="FunFam" id="1.10.20.10:FF:000037">
    <property type="entry name" value="Transcription initiation factor TFIID subunit 12"/>
    <property type="match status" value="1"/>
</dbReference>
<reference evidence="8" key="1">
    <citation type="journal article" date="2021" name="J Fungi (Basel)">
        <title>Virulence traits and population genomics of the black yeast Aureobasidium melanogenum.</title>
        <authorList>
            <person name="Cernosa A."/>
            <person name="Sun X."/>
            <person name="Gostincar C."/>
            <person name="Fang C."/>
            <person name="Gunde-Cimerman N."/>
            <person name="Song Z."/>
        </authorList>
    </citation>
    <scope>NUCLEOTIDE SEQUENCE</scope>
    <source>
        <strain evidence="8">EXF-9911</strain>
    </source>
</reference>
<keyword evidence="4" id="KW-0804">Transcription</keyword>
<evidence type="ECO:0000313" key="8">
    <source>
        <dbReference type="EMBL" id="KAG9660125.1"/>
    </source>
</evidence>
<dbReference type="SUPFAM" id="SSF47113">
    <property type="entry name" value="Histone-fold"/>
    <property type="match status" value="1"/>
</dbReference>
<organism evidence="8 9">
    <name type="scientific">Aureobasidium melanogenum</name>
    <name type="common">Aureobasidium pullulans var. melanogenum</name>
    <dbReference type="NCBI Taxonomy" id="46634"/>
    <lineage>
        <taxon>Eukaryota</taxon>
        <taxon>Fungi</taxon>
        <taxon>Dikarya</taxon>
        <taxon>Ascomycota</taxon>
        <taxon>Pezizomycotina</taxon>
        <taxon>Dothideomycetes</taxon>
        <taxon>Dothideomycetidae</taxon>
        <taxon>Dothideales</taxon>
        <taxon>Saccotheciaceae</taxon>
        <taxon>Aureobasidium</taxon>
    </lineage>
</organism>
<reference evidence="8" key="2">
    <citation type="submission" date="2021-08" db="EMBL/GenBank/DDBJ databases">
        <authorList>
            <person name="Gostincar C."/>
            <person name="Sun X."/>
            <person name="Song Z."/>
            <person name="Gunde-Cimerman N."/>
        </authorList>
    </citation>
    <scope>NUCLEOTIDE SEQUENCE</scope>
    <source>
        <strain evidence="8">EXF-9911</strain>
    </source>
</reference>
<evidence type="ECO:0000256" key="5">
    <source>
        <dbReference type="ARBA" id="ARBA00023242"/>
    </source>
</evidence>
<proteinExistence type="inferred from homology"/>
<feature type="compositionally biased region" description="Low complexity" evidence="6">
    <location>
        <begin position="90"/>
        <end position="171"/>
    </location>
</feature>
<evidence type="ECO:0000313" key="9">
    <source>
        <dbReference type="Proteomes" id="UP000779574"/>
    </source>
</evidence>
<feature type="compositionally biased region" description="Polar residues" evidence="6">
    <location>
        <begin position="294"/>
        <end position="314"/>
    </location>
</feature>
<dbReference type="Proteomes" id="UP000779574">
    <property type="component" value="Unassembled WGS sequence"/>
</dbReference>
<evidence type="ECO:0000256" key="2">
    <source>
        <dbReference type="ARBA" id="ARBA00007530"/>
    </source>
</evidence>
<dbReference type="InterPro" id="IPR009072">
    <property type="entry name" value="Histone-fold"/>
</dbReference>
<protein>
    <recommendedName>
        <fullName evidence="7">Transcription initiation factor TFIID subunit 12 domain-containing protein</fullName>
    </recommendedName>
</protein>
<feature type="compositionally biased region" description="Low complexity" evidence="6">
    <location>
        <begin position="315"/>
        <end position="364"/>
    </location>
</feature>
<keyword evidence="3" id="KW-0805">Transcription regulation</keyword>
<evidence type="ECO:0000256" key="3">
    <source>
        <dbReference type="ARBA" id="ARBA00023015"/>
    </source>
</evidence>
<dbReference type="PANTHER" id="PTHR12264">
    <property type="entry name" value="TRANSCRIPTION INITIATION FACTOR TFIID SUBUNIT 12"/>
    <property type="match status" value="1"/>
</dbReference>
<dbReference type="GO" id="GO:0000124">
    <property type="term" value="C:SAGA complex"/>
    <property type="evidence" value="ECO:0007669"/>
    <property type="project" value="InterPro"/>
</dbReference>
<dbReference type="CDD" id="cd07981">
    <property type="entry name" value="HFD_TAF12"/>
    <property type="match status" value="1"/>
</dbReference>
<dbReference type="GO" id="GO:0003677">
    <property type="term" value="F:DNA binding"/>
    <property type="evidence" value="ECO:0007669"/>
    <property type="project" value="TreeGrafter"/>
</dbReference>
<comment type="similarity">
    <text evidence="2">Belongs to the TAF12 family.</text>
</comment>
<dbReference type="Pfam" id="PF03847">
    <property type="entry name" value="TFIID_20kDa"/>
    <property type="match status" value="1"/>
</dbReference>
<evidence type="ECO:0000256" key="1">
    <source>
        <dbReference type="ARBA" id="ARBA00004123"/>
    </source>
</evidence>
<feature type="region of interest" description="Disordered" evidence="6">
    <location>
        <begin position="1"/>
        <end position="21"/>
    </location>
</feature>
<dbReference type="EMBL" id="JAHFXF010002074">
    <property type="protein sequence ID" value="KAG9660125.1"/>
    <property type="molecule type" value="Genomic_DNA"/>
</dbReference>
<evidence type="ECO:0000256" key="4">
    <source>
        <dbReference type="ARBA" id="ARBA00023163"/>
    </source>
</evidence>
<sequence length="593" mass="65423">DDTIIMSQPGGAPQAASAYPPDMIRPEKIANIPMLSAEKKVTYTEGLTKLWTALEANPRGSETHNKATAKIKEVSREIMRHITQWKANSQNQQQRPQQSQAQAPQQPQQPQQPQPQQAQPNTQQQPQQNQQPQIPNSQPQQPQQQQQQQQQQHHPQQAQQQIPQQQQQQQQINRVPGNINNFPLGPQAKAFLNGFKVFPPTTIIPNTPEYENYKRSIMSTLTRLVTMQESSVSRFQQTHEKITQMENTGQTATPDLVSARDAARMGVQDAKSKIDTVRNENEKNRLAWADKSKPPQQNNSQTPMPQQQQVASPYNQSAAQSNNPASAMSPAVPYQQQSTVPMQHQQQQQQPQQPIARPPNQQQPYQSPAPSGQPQALSHADAINQAQRTYSAQQVQGGGGTPTSQPGGQAFNHTQQTALNVGNPKFPIPKNLPTSGTHNPVPLGPARPTFGGPSNGAPGMMGQPAVQKTPHFILEGEGDRVLSKKKLDELVRQVTGGGEGDGLTPDVEESVLTLADDFVDSVITAACRLAKIRPNTTLDIRDIQIILERNYNIRVPGYSLDEVRTVRKFQPAPGWTQKMNAVQAAKVMGKNDA</sequence>
<feature type="non-terminal residue" evidence="8">
    <location>
        <position position="593"/>
    </location>
</feature>
<keyword evidence="5" id="KW-0539">Nucleus</keyword>
<accession>A0A9P8IXA2</accession>
<dbReference type="GO" id="GO:0017025">
    <property type="term" value="F:TBP-class protein binding"/>
    <property type="evidence" value="ECO:0007669"/>
    <property type="project" value="TreeGrafter"/>
</dbReference>
<evidence type="ECO:0000256" key="6">
    <source>
        <dbReference type="SAM" id="MobiDB-lite"/>
    </source>
</evidence>
<feature type="domain" description="Transcription initiation factor TFIID subunit 12" evidence="7">
    <location>
        <begin position="483"/>
        <end position="553"/>
    </location>
</feature>
<gene>
    <name evidence="8" type="ORF">KCU76_g19616</name>
</gene>
<dbReference type="PANTHER" id="PTHR12264:SF21">
    <property type="entry name" value="TRANSCRIPTION INITIATION FACTOR TFIID SUBUNIT 12"/>
    <property type="match status" value="1"/>
</dbReference>
<comment type="caution">
    <text evidence="8">The sequence shown here is derived from an EMBL/GenBank/DDBJ whole genome shotgun (WGS) entry which is preliminary data.</text>
</comment>
<dbReference type="AlphaFoldDB" id="A0A9P8IXA2"/>